<evidence type="ECO:0000313" key="2">
    <source>
        <dbReference type="EMBL" id="KGR89200.1"/>
    </source>
</evidence>
<sequence length="86" mass="10006">MLIEKKTCRDELLIAVLELIKTTGKNEFTINEVITFMNSRGTTFKKSTIRIHIKYRCCANAKKRYHATNYDDLIMLENGSYSLNNI</sequence>
<dbReference type="Pfam" id="PF24706">
    <property type="entry name" value="DUF7669"/>
    <property type="match status" value="1"/>
</dbReference>
<feature type="domain" description="DUF7669" evidence="1">
    <location>
        <begin position="18"/>
        <end position="83"/>
    </location>
</feature>
<reference evidence="2 3" key="1">
    <citation type="submission" date="2014-02" db="EMBL/GenBank/DDBJ databases">
        <title>Draft genome sequence of Lysinibacillus boronitolerans NBRC 103108.</title>
        <authorList>
            <person name="Zhang F."/>
            <person name="Wang G."/>
            <person name="Zhang L."/>
        </authorList>
    </citation>
    <scope>NUCLEOTIDE SEQUENCE [LARGE SCALE GENOMIC DNA]</scope>
    <source>
        <strain evidence="2 3">NBRC 103108</strain>
    </source>
</reference>
<dbReference type="InterPro" id="IPR056086">
    <property type="entry name" value="DUF7669"/>
</dbReference>
<protein>
    <recommendedName>
        <fullName evidence="1">DUF7669 domain-containing protein</fullName>
    </recommendedName>
</protein>
<comment type="caution">
    <text evidence="2">The sequence shown here is derived from an EMBL/GenBank/DDBJ whole genome shotgun (WGS) entry which is preliminary data.</text>
</comment>
<keyword evidence="3" id="KW-1185">Reference proteome</keyword>
<gene>
    <name evidence="2" type="ORF">CD31_01135</name>
</gene>
<organism evidence="2 3">
    <name type="scientific">Lysinibacillus boronitolerans JCM 21713 = 10a = NBRC 103108</name>
    <dbReference type="NCBI Taxonomy" id="1294264"/>
    <lineage>
        <taxon>Bacteria</taxon>
        <taxon>Bacillati</taxon>
        <taxon>Bacillota</taxon>
        <taxon>Bacilli</taxon>
        <taxon>Bacillales</taxon>
        <taxon>Bacillaceae</taxon>
        <taxon>Lysinibacillus</taxon>
    </lineage>
</organism>
<dbReference type="Proteomes" id="UP000030487">
    <property type="component" value="Unassembled WGS sequence"/>
</dbReference>
<evidence type="ECO:0000313" key="3">
    <source>
        <dbReference type="Proteomes" id="UP000030487"/>
    </source>
</evidence>
<proteinExistence type="predicted"/>
<evidence type="ECO:0000259" key="1">
    <source>
        <dbReference type="Pfam" id="PF24706"/>
    </source>
</evidence>
<dbReference type="EMBL" id="JPVR01000050">
    <property type="protein sequence ID" value="KGR89200.1"/>
    <property type="molecule type" value="Genomic_DNA"/>
</dbReference>
<name>A0ABR4Y4Q8_9BACI</name>
<accession>A0ABR4Y4Q8</accession>